<dbReference type="GO" id="GO:0016779">
    <property type="term" value="F:nucleotidyltransferase activity"/>
    <property type="evidence" value="ECO:0007669"/>
    <property type="project" value="UniProtKB-ARBA"/>
</dbReference>
<organism evidence="3">
    <name type="scientific">candidate division WOR-3 bacterium</name>
    <dbReference type="NCBI Taxonomy" id="2052148"/>
    <lineage>
        <taxon>Bacteria</taxon>
        <taxon>Bacteria division WOR-3</taxon>
    </lineage>
</organism>
<dbReference type="InterPro" id="IPR023917">
    <property type="entry name" value="Bifunctiontional_GlmU_bac-type"/>
</dbReference>
<evidence type="ECO:0008006" key="4">
    <source>
        <dbReference type="Google" id="ProtNLM"/>
    </source>
</evidence>
<dbReference type="NCBIfam" id="TIGR03991">
    <property type="entry name" value="alt_bact_glmU"/>
    <property type="match status" value="1"/>
</dbReference>
<protein>
    <recommendedName>
        <fullName evidence="4">Glucose-1-phosphate thymidylyltransferase</fullName>
    </recommendedName>
</protein>
<dbReference type="InterPro" id="IPR011004">
    <property type="entry name" value="Trimer_LpxA-like_sf"/>
</dbReference>
<dbReference type="SUPFAM" id="SSF51161">
    <property type="entry name" value="Trimeric LpxA-like enzymes"/>
    <property type="match status" value="1"/>
</dbReference>
<dbReference type="Proteomes" id="UP000885672">
    <property type="component" value="Unassembled WGS sequence"/>
</dbReference>
<proteinExistence type="predicted"/>
<keyword evidence="1" id="KW-0808">Transferase</keyword>
<gene>
    <name evidence="3" type="ORF">ENN51_00790</name>
</gene>
<comment type="caution">
    <text evidence="3">The sequence shown here is derived from an EMBL/GenBank/DDBJ whole genome shotgun (WGS) entry which is preliminary data.</text>
</comment>
<dbReference type="AlphaFoldDB" id="A0A7V0XEM3"/>
<sequence>MIGSATSRSTLRCGGQGLTRLSRALSLGVICVYEDEGWSALSVLCDLRPVFDLRCGRLTLLEKLRRRYLRTAFALQVRAELAEVVAEAHPDCVVNPPLARGGLFLNGRAILDAAVPLSGPEAVLVAGEEVVGFRLKPGREVERERLVVSLPVEPVKARVIRFPWELVELNAVELAAELAAGRGGGRAGSGVGVVGPRRLLAVKSGARVWPGTVISTETGPVLVDRNAQVRPGSFVEGPCYIGPGTAVDGAKVRPGCSFGPHCRIGGEVEASVFQGYSNKHHDGFIGHSFVGEWVNLGAGTTNSDLKNAYDPVRVELAGRVCDTGRLKVGCFIGDHVKTAIGTLLNTGTVVGAFANWFEPGLSPKAVARFARGAGARLALAEALATARAVMARRGVAATAAWERLVRSLYRRKSRA</sequence>
<evidence type="ECO:0000256" key="2">
    <source>
        <dbReference type="ARBA" id="ARBA00023315"/>
    </source>
</evidence>
<reference evidence="3" key="1">
    <citation type="journal article" date="2020" name="mSystems">
        <title>Genome- and Community-Level Interaction Insights into Carbon Utilization and Element Cycling Functions of Hydrothermarchaeota in Hydrothermal Sediment.</title>
        <authorList>
            <person name="Zhou Z."/>
            <person name="Liu Y."/>
            <person name="Xu W."/>
            <person name="Pan J."/>
            <person name="Luo Z.H."/>
            <person name="Li M."/>
        </authorList>
    </citation>
    <scope>NUCLEOTIDE SEQUENCE [LARGE SCALE GENOMIC DNA]</scope>
    <source>
        <strain evidence="3">SpSt-1182</strain>
    </source>
</reference>
<name>A0A7V0XEM3_UNCW3</name>
<evidence type="ECO:0000313" key="3">
    <source>
        <dbReference type="EMBL" id="HDQ98811.1"/>
    </source>
</evidence>
<dbReference type="InterPro" id="IPR050065">
    <property type="entry name" value="GlmU-like"/>
</dbReference>
<dbReference type="PANTHER" id="PTHR43584">
    <property type="entry name" value="NUCLEOTIDYL TRANSFERASE"/>
    <property type="match status" value="1"/>
</dbReference>
<dbReference type="EMBL" id="DSBX01000022">
    <property type="protein sequence ID" value="HDQ98811.1"/>
    <property type="molecule type" value="Genomic_DNA"/>
</dbReference>
<dbReference type="Gene3D" id="2.160.10.10">
    <property type="entry name" value="Hexapeptide repeat proteins"/>
    <property type="match status" value="1"/>
</dbReference>
<dbReference type="Pfam" id="PF13562">
    <property type="entry name" value="NTP_transf_4"/>
    <property type="match status" value="1"/>
</dbReference>
<dbReference type="PANTHER" id="PTHR43584:SF9">
    <property type="entry name" value="TRANSFERASE HEXAPEPTIDE REPEAT CONTAINING PROTEIN"/>
    <property type="match status" value="1"/>
</dbReference>
<keyword evidence="2" id="KW-0012">Acyltransferase</keyword>
<accession>A0A7V0XEM3</accession>
<evidence type="ECO:0000256" key="1">
    <source>
        <dbReference type="ARBA" id="ARBA00022679"/>
    </source>
</evidence>
<dbReference type="GO" id="GO:0016746">
    <property type="term" value="F:acyltransferase activity"/>
    <property type="evidence" value="ECO:0007669"/>
    <property type="project" value="UniProtKB-KW"/>
</dbReference>